<evidence type="ECO:0000313" key="2">
    <source>
        <dbReference type="EMBL" id="MCF5152136.1"/>
    </source>
</evidence>
<reference evidence="2 3" key="1">
    <citation type="submission" date="2019-11" db="EMBL/GenBank/DDBJ databases">
        <title>Epiphytic Pseudomonas syringae from cherry orchards.</title>
        <authorList>
            <person name="Hulin M.T."/>
        </authorList>
    </citation>
    <scope>NUCLEOTIDE SEQUENCE [LARGE SCALE GENOMIC DNA]</scope>
    <source>
        <strain evidence="2 3">PA-6-3B</strain>
    </source>
</reference>
<dbReference type="EMBL" id="WKDU01000004">
    <property type="protein sequence ID" value="MCF5152136.1"/>
    <property type="molecule type" value="Genomic_DNA"/>
</dbReference>
<dbReference type="Gene3D" id="3.30.565.10">
    <property type="entry name" value="Histidine kinase-like ATPase, C-terminal domain"/>
    <property type="match status" value="1"/>
</dbReference>
<dbReference type="Proteomes" id="UP000814074">
    <property type="component" value="Unassembled WGS sequence"/>
</dbReference>
<name>A0ABS9FIX3_9PSED</name>
<dbReference type="SUPFAM" id="SSF55874">
    <property type="entry name" value="ATPase domain of HSP90 chaperone/DNA topoisomerase II/histidine kinase"/>
    <property type="match status" value="1"/>
</dbReference>
<organism evidence="2 3">
    <name type="scientific">Pseudomonas lactis</name>
    <dbReference type="NCBI Taxonomy" id="1615674"/>
    <lineage>
        <taxon>Bacteria</taxon>
        <taxon>Pseudomonadati</taxon>
        <taxon>Pseudomonadota</taxon>
        <taxon>Gammaproteobacteria</taxon>
        <taxon>Pseudomonadales</taxon>
        <taxon>Pseudomonadaceae</taxon>
        <taxon>Pseudomonas</taxon>
    </lineage>
</organism>
<dbReference type="RefSeq" id="WP_120248745.1">
    <property type="nucleotide sequence ID" value="NZ_WKDU01000004.1"/>
</dbReference>
<keyword evidence="3" id="KW-1185">Reference proteome</keyword>
<proteinExistence type="predicted"/>
<sequence length="675" mass="76555">MDSTMSEETAEQRNGSKYVHVQAQPDHLESLARGKPVNALAELIWNALDADADQVHIRITDNELGNPVEIEILDNGNGITVQEAERAFGNLGGSWKRDHRATTGAQKKMHGRNGKGRFKAFALGHDVTWDTAFLESSNRLLQHAIKGQASKLQDFEIKEAHPAPADRHRGTKVHISNLQDSLGVLTQEGSAARQFAEIFALYLRNYPATNITFRDERIDPKSVQKSHVSVELPAFQAIDGTDVQAKLDIVEWSFSKKERRICLCDTDGFALHEVEAGIRPGSEFNFTAFLRSDYIAKLHHENLLALDDLNADLRRLVDSARTAMRSHFRRKKAETASELVQQWKDEGVYPFAGDAGDELEQARREVFDICALNVHQYLDSFREGHIRNRQFTLRMIKTALDENPEALKRILTEVLDLPKEKQSELADLLQYTTLSAIIEASKLVTDRLQFLAGLHELLFDAESKREVKERTQLHRMLESETWIFGEEYLLTSSDENLNTVLRKHLGKLRPSEKKARKAKAVLRDDGSQAVIDLLLGREVPAYAKTRREYLVVELKRPSQKIDLEVKAQIEGYAMAVAADERFDKHNTHWTFLAVSNEMTEEAARSVRQQGKAFGFFHDEPNLKIGLATWSEILGASRARLEAFREKLDYTATRDEGVALLHSKYSQYLPQSLQPK</sequence>
<accession>A0ABS9FIX3</accession>
<comment type="caution">
    <text evidence="2">The sequence shown here is derived from an EMBL/GenBank/DDBJ whole genome shotgun (WGS) entry which is preliminary data.</text>
</comment>
<dbReference type="Pfam" id="PF13589">
    <property type="entry name" value="HATPase_c_3"/>
    <property type="match status" value="1"/>
</dbReference>
<evidence type="ECO:0000256" key="1">
    <source>
        <dbReference type="SAM" id="MobiDB-lite"/>
    </source>
</evidence>
<evidence type="ECO:0008006" key="4">
    <source>
        <dbReference type="Google" id="ProtNLM"/>
    </source>
</evidence>
<feature type="region of interest" description="Disordered" evidence="1">
    <location>
        <begin position="92"/>
        <end position="111"/>
    </location>
</feature>
<protein>
    <recommendedName>
        <fullName evidence="4">ATP-binding protein</fullName>
    </recommendedName>
</protein>
<dbReference type="InterPro" id="IPR036890">
    <property type="entry name" value="HATPase_C_sf"/>
</dbReference>
<evidence type="ECO:0000313" key="3">
    <source>
        <dbReference type="Proteomes" id="UP000814074"/>
    </source>
</evidence>
<gene>
    <name evidence="2" type="ORF">GIW47_05815</name>
</gene>